<dbReference type="PANTHER" id="PTHR48079:SF6">
    <property type="entry name" value="NAD(P)-BINDING DOMAIN-CONTAINING PROTEIN-RELATED"/>
    <property type="match status" value="1"/>
</dbReference>
<comment type="caution">
    <text evidence="2">The sequence shown here is derived from an EMBL/GenBank/DDBJ whole genome shotgun (WGS) entry which is preliminary data.</text>
</comment>
<dbReference type="Proteomes" id="UP001165367">
    <property type="component" value="Unassembled WGS sequence"/>
</dbReference>
<dbReference type="InterPro" id="IPR051783">
    <property type="entry name" value="NAD(P)-dependent_oxidoreduct"/>
</dbReference>
<gene>
    <name evidence="2" type="ORF">LZZ85_25175</name>
</gene>
<evidence type="ECO:0000313" key="3">
    <source>
        <dbReference type="Proteomes" id="UP001165367"/>
    </source>
</evidence>
<dbReference type="Pfam" id="PF01370">
    <property type="entry name" value="Epimerase"/>
    <property type="match status" value="1"/>
</dbReference>
<dbReference type="Gene3D" id="3.40.50.720">
    <property type="entry name" value="NAD(P)-binding Rossmann-like Domain"/>
    <property type="match status" value="1"/>
</dbReference>
<accession>A0ABS9KZ08</accession>
<proteinExistence type="predicted"/>
<organism evidence="2 3">
    <name type="scientific">Terrimonas ginsenosidimutans</name>
    <dbReference type="NCBI Taxonomy" id="2908004"/>
    <lineage>
        <taxon>Bacteria</taxon>
        <taxon>Pseudomonadati</taxon>
        <taxon>Bacteroidota</taxon>
        <taxon>Chitinophagia</taxon>
        <taxon>Chitinophagales</taxon>
        <taxon>Chitinophagaceae</taxon>
        <taxon>Terrimonas</taxon>
    </lineage>
</organism>
<protein>
    <submittedName>
        <fullName evidence="2">SDR family NAD(P)-dependent oxidoreductase</fullName>
    </submittedName>
</protein>
<dbReference type="PANTHER" id="PTHR48079">
    <property type="entry name" value="PROTEIN YEEZ"/>
    <property type="match status" value="1"/>
</dbReference>
<dbReference type="InterPro" id="IPR001509">
    <property type="entry name" value="Epimerase_deHydtase"/>
</dbReference>
<dbReference type="InterPro" id="IPR036291">
    <property type="entry name" value="NAD(P)-bd_dom_sf"/>
</dbReference>
<evidence type="ECO:0000259" key="1">
    <source>
        <dbReference type="Pfam" id="PF01370"/>
    </source>
</evidence>
<sequence>MSSKVLVTGGTGFLGAYIIKELVEKGYAVKAIRRERSRMPFYISSSILEKVEWIEGDILDVIFLEEAMEDVDTVIHSAAVVSFSPKNRHEMYQVNVEGTANVVNIALEQNIRRLVYISSVAALGRTLQGQSVSEMSKWENNKSNTHYAKSKHKAELEVWRAIGEGLDAVILNPATILGYGDWNTGSSAIFKSVYKGFDWYSPGKNGFVAVEDVARATVLLMETDITEQRFIIAGDNWTFKQLLDTMAEGFGRPHPKKQTTPSMMGIAWRWEKIKSFFTGHSPVLTKESAKVAHSNTTFENAKILQTLQGFRFTPLNEAIDHACKKYLAQVSSKTN</sequence>
<name>A0ABS9KZ08_9BACT</name>
<dbReference type="SUPFAM" id="SSF51735">
    <property type="entry name" value="NAD(P)-binding Rossmann-fold domains"/>
    <property type="match status" value="1"/>
</dbReference>
<dbReference type="EMBL" id="JAKLTR010000023">
    <property type="protein sequence ID" value="MCG2617617.1"/>
    <property type="molecule type" value="Genomic_DNA"/>
</dbReference>
<reference evidence="2" key="1">
    <citation type="submission" date="2022-01" db="EMBL/GenBank/DDBJ databases">
        <authorList>
            <person name="Jo J.-H."/>
            <person name="Im W.-T."/>
        </authorList>
    </citation>
    <scope>NUCLEOTIDE SEQUENCE</scope>
    <source>
        <strain evidence="2">NA20</strain>
    </source>
</reference>
<keyword evidence="3" id="KW-1185">Reference proteome</keyword>
<evidence type="ECO:0000313" key="2">
    <source>
        <dbReference type="EMBL" id="MCG2617617.1"/>
    </source>
</evidence>
<feature type="domain" description="NAD-dependent epimerase/dehydratase" evidence="1">
    <location>
        <begin position="5"/>
        <end position="223"/>
    </location>
</feature>
<dbReference type="RefSeq" id="WP_237876410.1">
    <property type="nucleotide sequence ID" value="NZ_JAKLTR010000023.1"/>
</dbReference>